<evidence type="ECO:0000313" key="1">
    <source>
        <dbReference type="EMBL" id="SVD50219.1"/>
    </source>
</evidence>
<sequence length="60" mass="6622">MKKFSRLVFISYGAYTFAGNQVTKSGKMKTRLSAINCRTMKGTTPLYISVNLIPGGQTPF</sequence>
<organism evidence="1">
    <name type="scientific">marine metagenome</name>
    <dbReference type="NCBI Taxonomy" id="408172"/>
    <lineage>
        <taxon>unclassified sequences</taxon>
        <taxon>metagenomes</taxon>
        <taxon>ecological metagenomes</taxon>
    </lineage>
</organism>
<name>A0A382VUM6_9ZZZZ</name>
<dbReference type="EMBL" id="UINC01154760">
    <property type="protein sequence ID" value="SVD50219.1"/>
    <property type="molecule type" value="Genomic_DNA"/>
</dbReference>
<feature type="non-terminal residue" evidence="1">
    <location>
        <position position="60"/>
    </location>
</feature>
<gene>
    <name evidence="1" type="ORF">METZ01_LOCUS403073</name>
</gene>
<proteinExistence type="predicted"/>
<accession>A0A382VUM6</accession>
<reference evidence="1" key="1">
    <citation type="submission" date="2018-05" db="EMBL/GenBank/DDBJ databases">
        <authorList>
            <person name="Lanie J.A."/>
            <person name="Ng W.-L."/>
            <person name="Kazmierczak K.M."/>
            <person name="Andrzejewski T.M."/>
            <person name="Davidsen T.M."/>
            <person name="Wayne K.J."/>
            <person name="Tettelin H."/>
            <person name="Glass J.I."/>
            <person name="Rusch D."/>
            <person name="Podicherti R."/>
            <person name="Tsui H.-C.T."/>
            <person name="Winkler M.E."/>
        </authorList>
    </citation>
    <scope>NUCLEOTIDE SEQUENCE</scope>
</reference>
<protein>
    <submittedName>
        <fullName evidence="1">Uncharacterized protein</fullName>
    </submittedName>
</protein>
<dbReference type="AlphaFoldDB" id="A0A382VUM6"/>